<accession>A0ABV9XJT0</accession>
<comment type="caution">
    <text evidence="1">The sequence shown here is derived from an EMBL/GenBank/DDBJ whole genome shotgun (WGS) entry which is preliminary data.</text>
</comment>
<name>A0ABV9XJT0_9ACTN</name>
<dbReference type="EMBL" id="JBHSJD010000017">
    <property type="protein sequence ID" value="MFC5024963.1"/>
    <property type="molecule type" value="Genomic_DNA"/>
</dbReference>
<gene>
    <name evidence="1" type="ORF">ACFPM3_22830</name>
</gene>
<proteinExistence type="predicted"/>
<dbReference type="Proteomes" id="UP001595829">
    <property type="component" value="Unassembled WGS sequence"/>
</dbReference>
<evidence type="ECO:0000313" key="1">
    <source>
        <dbReference type="EMBL" id="MFC5024963.1"/>
    </source>
</evidence>
<reference evidence="2" key="1">
    <citation type="journal article" date="2019" name="Int. J. Syst. Evol. Microbiol.">
        <title>The Global Catalogue of Microorganisms (GCM) 10K type strain sequencing project: providing services to taxonomists for standard genome sequencing and annotation.</title>
        <authorList>
            <consortium name="The Broad Institute Genomics Platform"/>
            <consortium name="The Broad Institute Genome Sequencing Center for Infectious Disease"/>
            <person name="Wu L."/>
            <person name="Ma J."/>
        </authorList>
    </citation>
    <scope>NUCLEOTIDE SEQUENCE [LARGE SCALE GENOMIC DNA]</scope>
    <source>
        <strain evidence="2">CGMCC 4.1648</strain>
    </source>
</reference>
<keyword evidence="2" id="KW-1185">Reference proteome</keyword>
<evidence type="ECO:0000313" key="2">
    <source>
        <dbReference type="Proteomes" id="UP001595829"/>
    </source>
</evidence>
<dbReference type="Pfam" id="PF19760">
    <property type="entry name" value="DUF6247"/>
    <property type="match status" value="1"/>
</dbReference>
<dbReference type="InterPro" id="IPR046214">
    <property type="entry name" value="DUF6247"/>
</dbReference>
<protein>
    <submittedName>
        <fullName evidence="1">DUF6247 family protein</fullName>
    </submittedName>
</protein>
<organism evidence="1 2">
    <name type="scientific">Streptomyces coeruleoprunus</name>
    <dbReference type="NCBI Taxonomy" id="285563"/>
    <lineage>
        <taxon>Bacteria</taxon>
        <taxon>Bacillati</taxon>
        <taxon>Actinomycetota</taxon>
        <taxon>Actinomycetes</taxon>
        <taxon>Kitasatosporales</taxon>
        <taxon>Streptomycetaceae</taxon>
        <taxon>Streptomyces</taxon>
    </lineage>
</organism>
<sequence>MDAAPLTKAGSPIPPMPERNPKALRAAIAAHAPELLPDFDAHWKRDIADTYDLAPVPAFMARWWTEYALARDPRLDGRVRELEDRAAECTDPAEARALLEEAAHLRRKAGETEPGR</sequence>
<dbReference type="RefSeq" id="WP_345691079.1">
    <property type="nucleotide sequence ID" value="NZ_BAABIT010000001.1"/>
</dbReference>